<dbReference type="PROSITE" id="PS50011">
    <property type="entry name" value="PROTEIN_KINASE_DOM"/>
    <property type="match status" value="1"/>
</dbReference>
<dbReference type="GO" id="GO:0004674">
    <property type="term" value="F:protein serine/threonine kinase activity"/>
    <property type="evidence" value="ECO:0007669"/>
    <property type="project" value="TreeGrafter"/>
</dbReference>
<gene>
    <name evidence="6" type="primary">fray2_0</name>
    <name evidence="6" type="ORF">A0H81_05451</name>
</gene>
<reference evidence="6 7" key="1">
    <citation type="submission" date="2016-03" db="EMBL/GenBank/DDBJ databases">
        <title>Whole genome sequencing of Grifola frondosa 9006-11.</title>
        <authorList>
            <person name="Min B."/>
            <person name="Park H."/>
            <person name="Kim J.-G."/>
            <person name="Cho H."/>
            <person name="Oh Y.-L."/>
            <person name="Kong W.-S."/>
            <person name="Choi I.-G."/>
        </authorList>
    </citation>
    <scope>NUCLEOTIDE SEQUENCE [LARGE SCALE GENOMIC DNA]</scope>
    <source>
        <strain evidence="6 7">9006-11</strain>
    </source>
</reference>
<proteinExistence type="predicted"/>
<dbReference type="PANTHER" id="PTHR48012">
    <property type="entry name" value="STERILE20-LIKE KINASE, ISOFORM B-RELATED"/>
    <property type="match status" value="1"/>
</dbReference>
<keyword evidence="4" id="KW-0732">Signal</keyword>
<feature type="region of interest" description="Disordered" evidence="3">
    <location>
        <begin position="78"/>
        <end position="97"/>
    </location>
</feature>
<keyword evidence="1" id="KW-0547">Nucleotide-binding</keyword>
<name>A0A1C7MBR9_GRIFR</name>
<keyword evidence="7" id="KW-1185">Reference proteome</keyword>
<dbReference type="InterPro" id="IPR011009">
    <property type="entry name" value="Kinase-like_dom_sf"/>
</dbReference>
<evidence type="ECO:0000313" key="7">
    <source>
        <dbReference type="Proteomes" id="UP000092993"/>
    </source>
</evidence>
<dbReference type="OrthoDB" id="248923at2759"/>
<evidence type="ECO:0000256" key="2">
    <source>
        <dbReference type="ARBA" id="ARBA00022840"/>
    </source>
</evidence>
<dbReference type="PANTHER" id="PTHR48012:SF16">
    <property type="entry name" value="NON-SPECIFIC SERINE_THREONINE PROTEIN KINASE"/>
    <property type="match status" value="1"/>
</dbReference>
<protein>
    <submittedName>
        <fullName evidence="6">Serine/threonine-protein kinase fray2</fullName>
    </submittedName>
</protein>
<dbReference type="Proteomes" id="UP000092993">
    <property type="component" value="Unassembled WGS sequence"/>
</dbReference>
<evidence type="ECO:0000313" key="6">
    <source>
        <dbReference type="EMBL" id="OBZ74381.1"/>
    </source>
</evidence>
<dbReference type="Gene3D" id="1.10.510.10">
    <property type="entry name" value="Transferase(Phosphotransferase) domain 1"/>
    <property type="match status" value="1"/>
</dbReference>
<feature type="chain" id="PRO_5008889050" evidence="4">
    <location>
        <begin position="26"/>
        <end position="270"/>
    </location>
</feature>
<feature type="signal peptide" evidence="4">
    <location>
        <begin position="1"/>
        <end position="25"/>
    </location>
</feature>
<feature type="domain" description="Protein kinase" evidence="5">
    <location>
        <begin position="47"/>
        <end position="270"/>
    </location>
</feature>
<dbReference type="GO" id="GO:0005524">
    <property type="term" value="F:ATP binding"/>
    <property type="evidence" value="ECO:0007669"/>
    <property type="project" value="UniProtKB-KW"/>
</dbReference>
<evidence type="ECO:0000259" key="5">
    <source>
        <dbReference type="PROSITE" id="PS50011"/>
    </source>
</evidence>
<dbReference type="InterPro" id="IPR050629">
    <property type="entry name" value="STE20/SPS1-PAK"/>
</dbReference>
<dbReference type="EMBL" id="LUGG01000005">
    <property type="protein sequence ID" value="OBZ74381.1"/>
    <property type="molecule type" value="Genomic_DNA"/>
</dbReference>
<evidence type="ECO:0000256" key="1">
    <source>
        <dbReference type="ARBA" id="ARBA00022741"/>
    </source>
</evidence>
<evidence type="ECO:0000256" key="3">
    <source>
        <dbReference type="SAM" id="MobiDB-lite"/>
    </source>
</evidence>
<dbReference type="InterPro" id="IPR000719">
    <property type="entry name" value="Prot_kinase_dom"/>
</dbReference>
<dbReference type="STRING" id="5627.A0A1C7MBR9"/>
<comment type="caution">
    <text evidence="6">The sequence shown here is derived from an EMBL/GenBank/DDBJ whole genome shotgun (WGS) entry which is preliminary data.</text>
</comment>
<evidence type="ECO:0000256" key="4">
    <source>
        <dbReference type="SAM" id="SignalP"/>
    </source>
</evidence>
<dbReference type="Gene3D" id="3.30.200.20">
    <property type="entry name" value="Phosphorylase Kinase, domain 1"/>
    <property type="match status" value="1"/>
</dbReference>
<dbReference type="SUPFAM" id="SSF56112">
    <property type="entry name" value="Protein kinase-like (PK-like)"/>
    <property type="match status" value="1"/>
</dbReference>
<dbReference type="Pfam" id="PF00069">
    <property type="entry name" value="Pkinase"/>
    <property type="match status" value="1"/>
</dbReference>
<dbReference type="AlphaFoldDB" id="A0A1C7MBR9"/>
<dbReference type="SMART" id="SM00220">
    <property type="entry name" value="S_TKc"/>
    <property type="match status" value="1"/>
</dbReference>
<sequence>MLPPMCIVRILLHLLLLYCFHLEAALAPEQGCLEPKSHQERSKTCWATASSKIGALRSSSLGQLLSLEVFNAKVPNSRSSTPRCINPRTDRSPSHNETQLMSLTKHPNVLRVCGTWMVGYKLYIAMRLMNAGSVIMRFGWPGGLEEEVIHCILKQALEGINYLHVNGLMHRDVNAVNLLVDDDSTVLLGHLGVTTFFWDAEDTTASPSSTQKRTVNFVHLPRSHTHAHAPNHAHPHKPWVFGKRKSFVGTPCWMAPEVINGKQYNASADM</sequence>
<keyword evidence="6" id="KW-0808">Transferase</keyword>
<keyword evidence="6" id="KW-0418">Kinase</keyword>
<keyword evidence="2" id="KW-0067">ATP-binding</keyword>
<organism evidence="6 7">
    <name type="scientific">Grifola frondosa</name>
    <name type="common">Maitake</name>
    <name type="synonym">Polyporus frondosus</name>
    <dbReference type="NCBI Taxonomy" id="5627"/>
    <lineage>
        <taxon>Eukaryota</taxon>
        <taxon>Fungi</taxon>
        <taxon>Dikarya</taxon>
        <taxon>Basidiomycota</taxon>
        <taxon>Agaricomycotina</taxon>
        <taxon>Agaricomycetes</taxon>
        <taxon>Polyporales</taxon>
        <taxon>Grifolaceae</taxon>
        <taxon>Grifola</taxon>
    </lineage>
</organism>
<dbReference type="GO" id="GO:0005737">
    <property type="term" value="C:cytoplasm"/>
    <property type="evidence" value="ECO:0007669"/>
    <property type="project" value="TreeGrafter"/>
</dbReference>
<accession>A0A1C7MBR9</accession>